<evidence type="ECO:0000256" key="1">
    <source>
        <dbReference type="ARBA" id="ARBA00007381"/>
    </source>
</evidence>
<organism evidence="4 5">
    <name type="scientific">Potamilus streckersoni</name>
    <dbReference type="NCBI Taxonomy" id="2493646"/>
    <lineage>
        <taxon>Eukaryota</taxon>
        <taxon>Metazoa</taxon>
        <taxon>Spiralia</taxon>
        <taxon>Lophotrochozoa</taxon>
        <taxon>Mollusca</taxon>
        <taxon>Bivalvia</taxon>
        <taxon>Autobranchia</taxon>
        <taxon>Heteroconchia</taxon>
        <taxon>Palaeoheterodonta</taxon>
        <taxon>Unionida</taxon>
        <taxon>Unionoidea</taxon>
        <taxon>Unionidae</taxon>
        <taxon>Ambleminae</taxon>
        <taxon>Lampsilini</taxon>
        <taxon>Potamilus</taxon>
    </lineage>
</organism>
<dbReference type="AlphaFoldDB" id="A0AAE0VVL0"/>
<evidence type="ECO:0000313" key="5">
    <source>
        <dbReference type="Proteomes" id="UP001195483"/>
    </source>
</evidence>
<dbReference type="GO" id="GO:0005524">
    <property type="term" value="F:ATP binding"/>
    <property type="evidence" value="ECO:0007669"/>
    <property type="project" value="UniProtKB-KW"/>
</dbReference>
<reference evidence="4" key="1">
    <citation type="journal article" date="2021" name="Genome Biol. Evol.">
        <title>A High-Quality Reference Genome for a Parasitic Bivalve with Doubly Uniparental Inheritance (Bivalvia: Unionida).</title>
        <authorList>
            <person name="Smith C.H."/>
        </authorList>
    </citation>
    <scope>NUCLEOTIDE SEQUENCE</scope>
    <source>
        <strain evidence="4">CHS0354</strain>
    </source>
</reference>
<comment type="caution">
    <text evidence="4">The sequence shown here is derived from an EMBL/GenBank/DDBJ whole genome shotgun (WGS) entry which is preliminary data.</text>
</comment>
<keyword evidence="5" id="KW-1185">Reference proteome</keyword>
<dbReference type="InterPro" id="IPR043129">
    <property type="entry name" value="ATPase_NBD"/>
</dbReference>
<evidence type="ECO:0008006" key="6">
    <source>
        <dbReference type="Google" id="ProtNLM"/>
    </source>
</evidence>
<name>A0AAE0VVL0_9BIVA</name>
<reference evidence="4" key="2">
    <citation type="journal article" date="2021" name="Genome Biol. Evol.">
        <title>Developing a high-quality reference genome for a parasitic bivalve with doubly uniparental inheritance (Bivalvia: Unionida).</title>
        <authorList>
            <person name="Smith C.H."/>
        </authorList>
    </citation>
    <scope>NUCLEOTIDE SEQUENCE</scope>
    <source>
        <strain evidence="4">CHS0354</strain>
        <tissue evidence="4">Mantle</tissue>
    </source>
</reference>
<dbReference type="SUPFAM" id="SSF53067">
    <property type="entry name" value="Actin-like ATPase domain"/>
    <property type="match status" value="2"/>
</dbReference>
<accession>A0AAE0VVL0</accession>
<dbReference type="Proteomes" id="UP001195483">
    <property type="component" value="Unassembled WGS sequence"/>
</dbReference>
<comment type="similarity">
    <text evidence="1">Belongs to the heat shock protein 70 family.</text>
</comment>
<dbReference type="InterPro" id="IPR013126">
    <property type="entry name" value="Hsp_70_fam"/>
</dbReference>
<keyword evidence="2" id="KW-0547">Nucleotide-binding</keyword>
<dbReference type="EMBL" id="JAEAOA010001566">
    <property type="protein sequence ID" value="KAK3590670.1"/>
    <property type="molecule type" value="Genomic_DNA"/>
</dbReference>
<dbReference type="PANTHER" id="PTHR14187">
    <property type="entry name" value="ALPHA KINASE/ELONGATION FACTOR 2 KINASE"/>
    <property type="match status" value="1"/>
</dbReference>
<dbReference type="CDD" id="cd10229">
    <property type="entry name" value="ASKHA_NBD_HSP70_HSPA12"/>
    <property type="match status" value="1"/>
</dbReference>
<proteinExistence type="inferred from homology"/>
<evidence type="ECO:0000256" key="3">
    <source>
        <dbReference type="ARBA" id="ARBA00022840"/>
    </source>
</evidence>
<dbReference type="GO" id="GO:0140662">
    <property type="term" value="F:ATP-dependent protein folding chaperone"/>
    <property type="evidence" value="ECO:0007669"/>
    <property type="project" value="InterPro"/>
</dbReference>
<dbReference type="Pfam" id="PF00012">
    <property type="entry name" value="HSP70"/>
    <property type="match status" value="1"/>
</dbReference>
<reference evidence="4" key="3">
    <citation type="submission" date="2023-05" db="EMBL/GenBank/DDBJ databases">
        <authorList>
            <person name="Smith C.H."/>
        </authorList>
    </citation>
    <scope>NUCLEOTIDE SEQUENCE</scope>
    <source>
        <strain evidence="4">CHS0354</strain>
        <tissue evidence="4">Mantle</tissue>
    </source>
</reference>
<evidence type="ECO:0000256" key="2">
    <source>
        <dbReference type="ARBA" id="ARBA00022741"/>
    </source>
</evidence>
<keyword evidence="3" id="KW-0067">ATP-binding</keyword>
<dbReference type="PANTHER" id="PTHR14187:SF5">
    <property type="entry name" value="HEAT SHOCK 70 KDA PROTEIN 12A"/>
    <property type="match status" value="1"/>
</dbReference>
<gene>
    <name evidence="4" type="ORF">CHS0354_026199</name>
</gene>
<dbReference type="Gene3D" id="3.30.420.40">
    <property type="match status" value="2"/>
</dbReference>
<evidence type="ECO:0000313" key="4">
    <source>
        <dbReference type="EMBL" id="KAK3590670.1"/>
    </source>
</evidence>
<sequence>MTGLDGQVCYKRVWNFDLVTDPKTARPKMAIKSECGRILVAAMDFGTSFSGYAFSFSNDPMKVQTNQAWVAGSTQLISLKTTTCILLTPRQEFHSFGYEAENKYADLALDGVHKDWYFFKKFKMLLHNTEGLKQNTMIEDASGRKMQAMTIFSLSIKYLKDHLMATIQNRVPGIVQEDVHFVITVPAIWDDKAKQFMRDAAVKAGISNDQLSVVLEPEAAAIWCQRLESLRKSQPSSSSVERIFRPGKRYMVVDLGGGTVDIAVHEIKRDRSLGELYKASGGPWGGTCVDKNFLSFIGKIMGQDFLVEFARREMSDYIDLLREFETKKRTIKSSMDGKVSFKIPSSMLKMFEEKGCDVKSATARSGFEMNVSWVGEKLRVDPFIVIGFFNESVQNTINHVRKLLSDPSLRNVNTIILVGGFAECELFQDAFKRNFKREKIIIPEEGGLVILKGAVISGHVPKSITTRIARFTYGIAKTPKFDPDIHPIEKRKIYDGIARCRDVFNKFVEIGEVLETGHTISRTGIPLEVEQRKVHYHLYTSTEKSPRFVTDPSCRLLGKFSVPLPEGTTIDEKEVERSMTFGDTELMFRVKHPKTGKEFKTYFTYE</sequence>
<protein>
    <recommendedName>
        <fullName evidence="6">Heat shock 70 kDa protein 12A</fullName>
    </recommendedName>
</protein>